<proteinExistence type="inferred from homology"/>
<gene>
    <name evidence="5" type="ORF">UCRPA7_5467</name>
</gene>
<evidence type="ECO:0000259" key="3">
    <source>
        <dbReference type="Pfam" id="PF00205"/>
    </source>
</evidence>
<dbReference type="RefSeq" id="XP_007916205.1">
    <property type="nucleotide sequence ID" value="XM_007918014.1"/>
</dbReference>
<dbReference type="InterPro" id="IPR012000">
    <property type="entry name" value="Thiamin_PyroP_enz_cen_dom"/>
</dbReference>
<dbReference type="GO" id="GO:0005948">
    <property type="term" value="C:acetolactate synthase complex"/>
    <property type="evidence" value="ECO:0007669"/>
    <property type="project" value="TreeGrafter"/>
</dbReference>
<dbReference type="GeneID" id="19326025"/>
<dbReference type="InterPro" id="IPR045229">
    <property type="entry name" value="TPP_enz"/>
</dbReference>
<dbReference type="GO" id="GO:0005739">
    <property type="term" value="C:mitochondrion"/>
    <property type="evidence" value="ECO:0007669"/>
    <property type="project" value="TreeGrafter"/>
</dbReference>
<dbReference type="Pfam" id="PF02775">
    <property type="entry name" value="TPP_enzyme_C"/>
    <property type="match status" value="1"/>
</dbReference>
<dbReference type="PANTHER" id="PTHR18968">
    <property type="entry name" value="THIAMINE PYROPHOSPHATE ENZYMES"/>
    <property type="match status" value="1"/>
</dbReference>
<dbReference type="InterPro" id="IPR011766">
    <property type="entry name" value="TPP_enzyme_TPP-bd"/>
</dbReference>
<dbReference type="SUPFAM" id="SSF52467">
    <property type="entry name" value="DHS-like NAD/FAD-binding domain"/>
    <property type="match status" value="1"/>
</dbReference>
<feature type="domain" description="Thiamine pyrophosphate enzyme TPP-binding" evidence="4">
    <location>
        <begin position="306"/>
        <end position="458"/>
    </location>
</feature>
<dbReference type="GO" id="GO:0030976">
    <property type="term" value="F:thiamine pyrophosphate binding"/>
    <property type="evidence" value="ECO:0007669"/>
    <property type="project" value="InterPro"/>
</dbReference>
<dbReference type="Gene3D" id="3.40.50.1220">
    <property type="entry name" value="TPP-binding domain"/>
    <property type="match status" value="1"/>
</dbReference>
<accession>R8BIE0</accession>
<dbReference type="GO" id="GO:0009099">
    <property type="term" value="P:L-valine biosynthetic process"/>
    <property type="evidence" value="ECO:0007669"/>
    <property type="project" value="TreeGrafter"/>
</dbReference>
<dbReference type="GO" id="GO:0000287">
    <property type="term" value="F:magnesium ion binding"/>
    <property type="evidence" value="ECO:0007669"/>
    <property type="project" value="InterPro"/>
</dbReference>
<dbReference type="InterPro" id="IPR029035">
    <property type="entry name" value="DHS-like_NAD/FAD-binding_dom"/>
</dbReference>
<name>R8BIE0_PHAM7</name>
<evidence type="ECO:0000313" key="5">
    <source>
        <dbReference type="EMBL" id="EON99049.1"/>
    </source>
</evidence>
<reference evidence="6" key="1">
    <citation type="journal article" date="2013" name="Genome Announc.">
        <title>Draft genome sequence of the ascomycete Phaeoacremonium aleophilum strain UCR-PA7, a causal agent of the esca disease complex in grapevines.</title>
        <authorList>
            <person name="Blanco-Ulate B."/>
            <person name="Rolshausen P."/>
            <person name="Cantu D."/>
        </authorList>
    </citation>
    <scope>NUCLEOTIDE SEQUENCE [LARGE SCALE GENOMIC DNA]</scope>
    <source>
        <strain evidence="6">UCR-PA7</strain>
    </source>
</reference>
<dbReference type="OrthoDB" id="2867507at2759"/>
<dbReference type="eggNOG" id="KOG1185">
    <property type="taxonomic scope" value="Eukaryota"/>
</dbReference>
<dbReference type="GO" id="GO:0003984">
    <property type="term" value="F:acetolactate synthase activity"/>
    <property type="evidence" value="ECO:0007669"/>
    <property type="project" value="TreeGrafter"/>
</dbReference>
<evidence type="ECO:0000256" key="1">
    <source>
        <dbReference type="ARBA" id="ARBA00007812"/>
    </source>
</evidence>
<keyword evidence="6" id="KW-1185">Reference proteome</keyword>
<dbReference type="EMBL" id="KB933181">
    <property type="protein sequence ID" value="EON99049.1"/>
    <property type="molecule type" value="Genomic_DNA"/>
</dbReference>
<dbReference type="AlphaFoldDB" id="R8BIE0"/>
<keyword evidence="2" id="KW-0786">Thiamine pyrophosphate</keyword>
<dbReference type="InterPro" id="IPR029061">
    <property type="entry name" value="THDP-binding"/>
</dbReference>
<evidence type="ECO:0000256" key="2">
    <source>
        <dbReference type="ARBA" id="ARBA00023052"/>
    </source>
</evidence>
<dbReference type="Gene3D" id="3.40.50.970">
    <property type="match status" value="2"/>
</dbReference>
<feature type="domain" description="Thiamine pyrophosphate enzyme central" evidence="3">
    <location>
        <begin position="94"/>
        <end position="200"/>
    </location>
</feature>
<dbReference type="PANTHER" id="PTHR18968:SF164">
    <property type="entry name" value="PYRUVATE DECARBOXYLASE"/>
    <property type="match status" value="1"/>
</dbReference>
<dbReference type="SUPFAM" id="SSF52518">
    <property type="entry name" value="Thiamin diphosphate-binding fold (THDP-binding)"/>
    <property type="match status" value="2"/>
</dbReference>
<dbReference type="Pfam" id="PF00205">
    <property type="entry name" value="TPP_enzyme_M"/>
    <property type="match status" value="1"/>
</dbReference>
<organism evidence="5 6">
    <name type="scientific">Phaeoacremonium minimum (strain UCR-PA7)</name>
    <name type="common">Esca disease fungus</name>
    <name type="synonym">Togninia minima</name>
    <dbReference type="NCBI Taxonomy" id="1286976"/>
    <lineage>
        <taxon>Eukaryota</taxon>
        <taxon>Fungi</taxon>
        <taxon>Dikarya</taxon>
        <taxon>Ascomycota</taxon>
        <taxon>Pezizomycotina</taxon>
        <taxon>Sordariomycetes</taxon>
        <taxon>Sordariomycetidae</taxon>
        <taxon>Togniniales</taxon>
        <taxon>Togniniaceae</taxon>
        <taxon>Phaeoacremonium</taxon>
    </lineage>
</organism>
<dbReference type="KEGG" id="tmn:UCRPA7_5467"/>
<comment type="similarity">
    <text evidence="1">Belongs to the TPP enzyme family.</text>
</comment>
<dbReference type="GO" id="GO:0009097">
    <property type="term" value="P:isoleucine biosynthetic process"/>
    <property type="evidence" value="ECO:0007669"/>
    <property type="project" value="TreeGrafter"/>
</dbReference>
<protein>
    <submittedName>
        <fullName evidence="5">Putative acetolactate synthase protein</fullName>
    </submittedName>
</protein>
<sequence>MRGSRTEYIHWLQDAPDQKQIVSQFCRYSGEFKTGKNIKQLLNRALQFATSDPKGPVYMVGAREVMEEEIPSYSLDPTVWQNVAPTGLPPQAVEPIVELLVEATSPLIITGYSGRNHASVPQLVQLVEAIPGVQVLDTLGSDVCFPFSHRASLGVGIGRHPKIEQADVILILDCDVPWIPTQCKTRADVKIVHIDVDPLKSNMPLHYIPASSRYRADSETALRQLNTHIAQSSRYAELAKQEPYTSRWQALADEHKQRLDNLAKLAAQPEDTSTSPSTSYLCGQLRKTCPKDTIWCLETVTNAPFVYQQLQVDEPGHLINAGGGGLGWSGGATIGVKLASDWLAGGQGKGSFVTEIVGDGTYMFGVPGTVYWIARRYELPTLTVVLSNKGWNAPRNSLELVHPTGYGSAVSNKDLNISFDPTPDYSGIAKAAAGGKAWAGVAATVEELNQMLPDAIEHVKNGLSAILEVRLAGSW</sequence>
<dbReference type="Proteomes" id="UP000014074">
    <property type="component" value="Unassembled WGS sequence"/>
</dbReference>
<evidence type="ECO:0000313" key="6">
    <source>
        <dbReference type="Proteomes" id="UP000014074"/>
    </source>
</evidence>
<evidence type="ECO:0000259" key="4">
    <source>
        <dbReference type="Pfam" id="PF02775"/>
    </source>
</evidence>
<dbReference type="HOGENOM" id="CLU_013748_4_0_1"/>
<dbReference type="GO" id="GO:0050660">
    <property type="term" value="F:flavin adenine dinucleotide binding"/>
    <property type="evidence" value="ECO:0007669"/>
    <property type="project" value="TreeGrafter"/>
</dbReference>